<evidence type="ECO:0000256" key="6">
    <source>
        <dbReference type="ARBA" id="ARBA00022691"/>
    </source>
</evidence>
<evidence type="ECO:0000256" key="4">
    <source>
        <dbReference type="ARBA" id="ARBA00022603"/>
    </source>
</evidence>
<dbReference type="CDD" id="cd11641">
    <property type="entry name" value="Precorrin-4_C11-MT"/>
    <property type="match status" value="1"/>
</dbReference>
<dbReference type="PANTHER" id="PTHR45790:SF4">
    <property type="entry name" value="COBALT-PRECORRIN-4 C(11)-METHYLTRANSFERASE"/>
    <property type="match status" value="1"/>
</dbReference>
<feature type="region of interest" description="Disordered" evidence="7">
    <location>
        <begin position="234"/>
        <end position="303"/>
    </location>
</feature>
<dbReference type="AlphaFoldDB" id="A0A221W0S4"/>
<evidence type="ECO:0000256" key="2">
    <source>
        <dbReference type="ARBA" id="ARBA00005879"/>
    </source>
</evidence>
<dbReference type="EMBL" id="CP022521">
    <property type="protein sequence ID" value="ASO19367.1"/>
    <property type="molecule type" value="Genomic_DNA"/>
</dbReference>
<dbReference type="PANTHER" id="PTHR45790">
    <property type="entry name" value="SIROHEME SYNTHASE-RELATED"/>
    <property type="match status" value="1"/>
</dbReference>
<organism evidence="8 9">
    <name type="scientific">Actinoalloteichus hoggarensis</name>
    <dbReference type="NCBI Taxonomy" id="1470176"/>
    <lineage>
        <taxon>Bacteria</taxon>
        <taxon>Bacillati</taxon>
        <taxon>Actinomycetota</taxon>
        <taxon>Actinomycetes</taxon>
        <taxon>Pseudonocardiales</taxon>
        <taxon>Pseudonocardiaceae</taxon>
        <taxon>Actinoalloteichus</taxon>
    </lineage>
</organism>
<feature type="compositionally biased region" description="Low complexity" evidence="7">
    <location>
        <begin position="378"/>
        <end position="391"/>
    </location>
</feature>
<gene>
    <name evidence="8" type="primary">cobM</name>
    <name evidence="8" type="ORF">AHOG_08610</name>
</gene>
<dbReference type="InterPro" id="IPR014777">
    <property type="entry name" value="4pyrrole_Mease_sub1"/>
</dbReference>
<dbReference type="UniPathway" id="UPA00148"/>
<dbReference type="OrthoDB" id="9815856at2"/>
<comment type="similarity">
    <text evidence="2">Belongs to the precorrin methyltransferase family.</text>
</comment>
<feature type="region of interest" description="Disordered" evidence="7">
    <location>
        <begin position="318"/>
        <end position="463"/>
    </location>
</feature>
<name>A0A221W0S4_9PSEU</name>
<dbReference type="Gene3D" id="3.40.1010.10">
    <property type="entry name" value="Cobalt-precorrin-4 Transmethylase, Domain 1"/>
    <property type="match status" value="1"/>
</dbReference>
<dbReference type="KEGG" id="ahg:AHOG_08610"/>
<dbReference type="InterPro" id="IPR003043">
    <property type="entry name" value="Uropor_MeTrfase_CS"/>
</dbReference>
<dbReference type="RefSeq" id="WP_093940877.1">
    <property type="nucleotide sequence ID" value="NZ_CP022521.1"/>
</dbReference>
<keyword evidence="3" id="KW-0169">Cobalamin biosynthesis</keyword>
<dbReference type="GO" id="GO:0009236">
    <property type="term" value="P:cobalamin biosynthetic process"/>
    <property type="evidence" value="ECO:0007669"/>
    <property type="project" value="UniProtKB-UniPathway"/>
</dbReference>
<dbReference type="InterPro" id="IPR035996">
    <property type="entry name" value="4pyrrol_Methylase_sf"/>
</dbReference>
<dbReference type="InterPro" id="IPR014776">
    <property type="entry name" value="4pyrrole_Mease_sub2"/>
</dbReference>
<feature type="compositionally biased region" description="Polar residues" evidence="7">
    <location>
        <begin position="256"/>
        <end position="269"/>
    </location>
</feature>
<evidence type="ECO:0000313" key="8">
    <source>
        <dbReference type="EMBL" id="ASO19367.1"/>
    </source>
</evidence>
<evidence type="ECO:0000256" key="7">
    <source>
        <dbReference type="SAM" id="MobiDB-lite"/>
    </source>
</evidence>
<evidence type="ECO:0000313" key="9">
    <source>
        <dbReference type="Proteomes" id="UP000204221"/>
    </source>
</evidence>
<keyword evidence="9" id="KW-1185">Reference proteome</keyword>
<feature type="compositionally biased region" description="Polar residues" evidence="7">
    <location>
        <begin position="408"/>
        <end position="418"/>
    </location>
</feature>
<dbReference type="SUPFAM" id="SSF53790">
    <property type="entry name" value="Tetrapyrrole methylase"/>
    <property type="match status" value="1"/>
</dbReference>
<keyword evidence="6" id="KW-0949">S-adenosyl-L-methionine</keyword>
<evidence type="ECO:0000256" key="1">
    <source>
        <dbReference type="ARBA" id="ARBA00004953"/>
    </source>
</evidence>
<dbReference type="InterPro" id="IPR000878">
    <property type="entry name" value="4pyrrol_Mease"/>
</dbReference>
<dbReference type="Proteomes" id="UP000204221">
    <property type="component" value="Chromosome"/>
</dbReference>
<keyword evidence="4 8" id="KW-0489">Methyltransferase</keyword>
<dbReference type="Pfam" id="PF00590">
    <property type="entry name" value="TP_methylase"/>
    <property type="match status" value="1"/>
</dbReference>
<proteinExistence type="inferred from homology"/>
<protein>
    <submittedName>
        <fullName evidence="8">Precorrin-4 C(11)-methyltransferase</fullName>
        <ecNumber evidence="8">2.1.1.133</ecNumber>
    </submittedName>
</protein>
<dbReference type="PROSITE" id="PS00839">
    <property type="entry name" value="SUMT_1"/>
    <property type="match status" value="1"/>
</dbReference>
<dbReference type="EC" id="2.1.1.133" evidence="8"/>
<evidence type="ECO:0000256" key="3">
    <source>
        <dbReference type="ARBA" id="ARBA00022573"/>
    </source>
</evidence>
<comment type="pathway">
    <text evidence="1">Cofactor biosynthesis; adenosylcobalamin biosynthesis.</text>
</comment>
<dbReference type="InterPro" id="IPR050161">
    <property type="entry name" value="Siro_Cobalamin_biosynth"/>
</dbReference>
<dbReference type="GO" id="GO:0032259">
    <property type="term" value="P:methylation"/>
    <property type="evidence" value="ECO:0007669"/>
    <property type="project" value="UniProtKB-KW"/>
</dbReference>
<keyword evidence="5 8" id="KW-0808">Transferase</keyword>
<sequence>MTSGRVSFIGAGPGSADLITVRGARRIAEAEVVVWASGSISPDCVREHAGDQAQLVDSSRVPDEAVVEIYRRAAAERLRVVRLLPGDPALWSGVQAHHDVCRRFGLDVEMVPGVSTVSAAASAAGRELTPDGAHSVVLARADGGKTPLPQGDDLRQFVAGGATIAMYLAGARAGELVEQLVAGGFTATTPVIVGHKPSWPDEQLLRTSLGELAATVKQHRLWSNTLFLIGESLAESGPRGRGTGRSTHSYRRPVGTTESARRSTGASSSETREPGRGAAGSSTTGNDVSFGPRASEGERGAEATAAWWAVRDWQETARGGARAGGRGGASRPRRSADEDGVGAASTDPLPMPRATTSDEPTEPVAGDEVAPRKDARARAAAGATIPAQPDAVHPEEGRSKPAVVGQKVSAQRTSTKSVSAKVDSAGRTKAKSSGKGAGAEPDPDPGNRRGAGRKSAQGRGRRS</sequence>
<evidence type="ECO:0000256" key="5">
    <source>
        <dbReference type="ARBA" id="ARBA00022679"/>
    </source>
</evidence>
<reference evidence="8 9" key="1">
    <citation type="submission" date="2017-07" db="EMBL/GenBank/DDBJ databases">
        <title>Complete genome sequence of Actinoalloteichus hoggarensis DSM 45943, type strain of Actinoalloteichus hoggarensis.</title>
        <authorList>
            <person name="Ruckert C."/>
            <person name="Nouioui I."/>
            <person name="Willmese J."/>
            <person name="van Wezel G."/>
            <person name="Klenk H.-P."/>
            <person name="Kalinowski J."/>
            <person name="Zotchev S.B."/>
        </authorList>
    </citation>
    <scope>NUCLEOTIDE SEQUENCE [LARGE SCALE GENOMIC DNA]</scope>
    <source>
        <strain evidence="8 9">DSM 45943</strain>
    </source>
</reference>
<dbReference type="GO" id="GO:0046026">
    <property type="term" value="F:precorrin-4 C11-methyltransferase activity"/>
    <property type="evidence" value="ECO:0007669"/>
    <property type="project" value="UniProtKB-EC"/>
</dbReference>
<dbReference type="InterPro" id="IPR006362">
    <property type="entry name" value="Cbl_synth_CobM/CibF"/>
</dbReference>
<accession>A0A221W0S4</accession>
<dbReference type="Gene3D" id="3.30.950.10">
    <property type="entry name" value="Methyltransferase, Cobalt-precorrin-4 Transmethylase, Domain 2"/>
    <property type="match status" value="1"/>
</dbReference>